<accession>A0A387AU62</accession>
<dbReference type="InterPro" id="IPR027417">
    <property type="entry name" value="P-loop_NTPase"/>
</dbReference>
<evidence type="ECO:0000256" key="4">
    <source>
        <dbReference type="SAM" id="Coils"/>
    </source>
</evidence>
<name>A0A387AU62_9LACO</name>
<evidence type="ECO:0000256" key="1">
    <source>
        <dbReference type="ARBA" id="ARBA00022737"/>
    </source>
</evidence>
<evidence type="ECO:0000256" key="5">
    <source>
        <dbReference type="SAM" id="MobiDB-lite"/>
    </source>
</evidence>
<dbReference type="Pfam" id="PF12848">
    <property type="entry name" value="ABC_tran_Xtn"/>
    <property type="match status" value="1"/>
</dbReference>
<evidence type="ECO:0000259" key="6">
    <source>
        <dbReference type="PROSITE" id="PS50893"/>
    </source>
</evidence>
<keyword evidence="1" id="KW-0677">Repeat</keyword>
<dbReference type="PANTHER" id="PTHR42855:SF2">
    <property type="entry name" value="DRUG RESISTANCE ABC TRANSPORTER,ATP-BINDING PROTEIN"/>
    <property type="match status" value="1"/>
</dbReference>
<evidence type="ECO:0000313" key="8">
    <source>
        <dbReference type="Proteomes" id="UP000272003"/>
    </source>
</evidence>
<dbReference type="InterPro" id="IPR003593">
    <property type="entry name" value="AAA+_ATPase"/>
</dbReference>
<dbReference type="PROSITE" id="PS50893">
    <property type="entry name" value="ABC_TRANSPORTER_2"/>
    <property type="match status" value="2"/>
</dbReference>
<feature type="region of interest" description="Disordered" evidence="5">
    <location>
        <begin position="291"/>
        <end position="321"/>
    </location>
</feature>
<dbReference type="Pfam" id="PF00005">
    <property type="entry name" value="ABC_tran"/>
    <property type="match status" value="2"/>
</dbReference>
<dbReference type="GO" id="GO:0005524">
    <property type="term" value="F:ATP binding"/>
    <property type="evidence" value="ECO:0007669"/>
    <property type="project" value="UniProtKB-KW"/>
</dbReference>
<dbReference type="CDD" id="cd03221">
    <property type="entry name" value="ABCF_EF-3"/>
    <property type="match status" value="2"/>
</dbReference>
<dbReference type="FunFam" id="3.40.50.300:FF:000309">
    <property type="entry name" value="ABC transporter ATP-binding protein"/>
    <property type="match status" value="1"/>
</dbReference>
<keyword evidence="3 7" id="KW-0067">ATP-binding</keyword>
<dbReference type="InterPro" id="IPR003439">
    <property type="entry name" value="ABC_transporter-like_ATP-bd"/>
</dbReference>
<sequence length="651" mass="74212">MIILQANKLTKRFGGEDLFTSVDLQVSENSKIALVGRNGAGKSTLVKMIMGEESIDEGSVSTKKGLTIGYLAQNTGLKSNKTIIEEMESVFEKVIKLEAKIHHYEELMADVNINSNPDKLNEVSKTYDQLQAQFTAMNGFGYQAEIKAVLNGFGFGEDTYDHKISELSGGQQTQLAMAKLLLEKRDLLILDEPTNHIDVKTISWLEDYLKSYHGALLIVSHDRFFMDKIVDEVYDLSQGQMTHYLGNYSEYVEKKRLNYQHQLKEYEKQQKQIKEMQDFVDKNIVRASTTKRAQARRKQLEKMQRINPPSRDDKSARLSFSPERQSGNVVLNVRDAAIGYNQTALSKNINIDVNRNHAVALIGPNGIGKTTLLKTIVKKLPLIKGEINLGTGVQIGYYDQHQNNLHPSKSVLNEIWDDYPTYPEQKIRSILGSFLFSGNDVEKTVGNLSGGEKARLVLTKLSMNHDNFLILDEPTNHLDIDSREVLENALTNFDGTILFVSHDRYFINKLATEIVELSPNGSELYLGNYNYYVEKKDEQQAIAQHKQEQLAESQGTSNSSVTPKSDNQKQFIANKEEQKRERKIKREIDSLEKDLENYQTQKQDIENDMVKPENLNDIDKLNDLQNQLDDVEKQINDTEDQWEDAMLKLED</sequence>
<dbReference type="AlphaFoldDB" id="A0A387AU62"/>
<dbReference type="EMBL" id="CP032626">
    <property type="protein sequence ID" value="AYF92879.1"/>
    <property type="molecule type" value="Genomic_DNA"/>
</dbReference>
<dbReference type="Pfam" id="PF16326">
    <property type="entry name" value="ABC_tran_CTD"/>
    <property type="match status" value="1"/>
</dbReference>
<evidence type="ECO:0000313" key="7">
    <source>
        <dbReference type="EMBL" id="AYF92879.1"/>
    </source>
</evidence>
<feature type="domain" description="ABC transporter" evidence="6">
    <location>
        <begin position="331"/>
        <end position="545"/>
    </location>
</feature>
<dbReference type="KEGG" id="abom:D7I45_05050"/>
<keyword evidence="2" id="KW-0547">Nucleotide-binding</keyword>
<feature type="compositionally biased region" description="Basic and acidic residues" evidence="5">
    <location>
        <begin position="540"/>
        <end position="549"/>
    </location>
</feature>
<feature type="coiled-coil region" evidence="4">
    <location>
        <begin position="249"/>
        <end position="276"/>
    </location>
</feature>
<dbReference type="InterPro" id="IPR032524">
    <property type="entry name" value="ABC_tran_C"/>
</dbReference>
<protein>
    <submittedName>
        <fullName evidence="7">ABC transporter ATP-binding protein</fullName>
    </submittedName>
</protein>
<dbReference type="InterPro" id="IPR037118">
    <property type="entry name" value="Val-tRNA_synth_C_sf"/>
</dbReference>
<dbReference type="Gene3D" id="1.10.287.380">
    <property type="entry name" value="Valyl-tRNA synthetase, C-terminal domain"/>
    <property type="match status" value="1"/>
</dbReference>
<keyword evidence="4" id="KW-0175">Coiled coil</keyword>
<evidence type="ECO:0000256" key="3">
    <source>
        <dbReference type="ARBA" id="ARBA00022840"/>
    </source>
</evidence>
<dbReference type="PANTHER" id="PTHR42855">
    <property type="entry name" value="ABC TRANSPORTER ATP-BINDING SUBUNIT"/>
    <property type="match status" value="1"/>
</dbReference>
<organism evidence="7 8">
    <name type="scientific">Apilactobacillus bombintestini</name>
    <dbReference type="NCBI Taxonomy" id="2419772"/>
    <lineage>
        <taxon>Bacteria</taxon>
        <taxon>Bacillati</taxon>
        <taxon>Bacillota</taxon>
        <taxon>Bacilli</taxon>
        <taxon>Lactobacillales</taxon>
        <taxon>Lactobacillaceae</taxon>
        <taxon>Apilactobacillus</taxon>
    </lineage>
</organism>
<gene>
    <name evidence="7" type="ORF">D7I45_05050</name>
</gene>
<feature type="compositionally biased region" description="Basic and acidic residues" evidence="5">
    <location>
        <begin position="298"/>
        <end position="316"/>
    </location>
</feature>
<dbReference type="GO" id="GO:0003677">
    <property type="term" value="F:DNA binding"/>
    <property type="evidence" value="ECO:0007669"/>
    <property type="project" value="InterPro"/>
</dbReference>
<feature type="domain" description="ABC transporter" evidence="6">
    <location>
        <begin position="4"/>
        <end position="263"/>
    </location>
</feature>
<dbReference type="SUPFAM" id="SSF52540">
    <property type="entry name" value="P-loop containing nucleoside triphosphate hydrolases"/>
    <property type="match status" value="2"/>
</dbReference>
<dbReference type="GO" id="GO:0016887">
    <property type="term" value="F:ATP hydrolysis activity"/>
    <property type="evidence" value="ECO:0007669"/>
    <property type="project" value="InterPro"/>
</dbReference>
<dbReference type="SMART" id="SM00382">
    <property type="entry name" value="AAA"/>
    <property type="match status" value="2"/>
</dbReference>
<evidence type="ECO:0000256" key="2">
    <source>
        <dbReference type="ARBA" id="ARBA00022741"/>
    </source>
</evidence>
<proteinExistence type="predicted"/>
<keyword evidence="8" id="KW-1185">Reference proteome</keyword>
<feature type="compositionally biased region" description="Polar residues" evidence="5">
    <location>
        <begin position="550"/>
        <end position="571"/>
    </location>
</feature>
<dbReference type="FunFam" id="3.40.50.300:FF:000011">
    <property type="entry name" value="Putative ABC transporter ATP-binding component"/>
    <property type="match status" value="1"/>
</dbReference>
<dbReference type="OrthoDB" id="9760950at2"/>
<dbReference type="InterPro" id="IPR032781">
    <property type="entry name" value="ABC_tran_Xtn"/>
</dbReference>
<dbReference type="RefSeq" id="WP_120784644.1">
    <property type="nucleotide sequence ID" value="NZ_CP032626.1"/>
</dbReference>
<dbReference type="Proteomes" id="UP000272003">
    <property type="component" value="Chromosome"/>
</dbReference>
<reference evidence="7 8" key="1">
    <citation type="submission" date="2018-09" db="EMBL/GenBank/DDBJ databases">
        <title>Genome sequencing of strain BHWM-4.</title>
        <authorList>
            <person name="Heo J."/>
            <person name="Kim S.-J."/>
            <person name="Kwon S.-W."/>
        </authorList>
    </citation>
    <scope>NUCLEOTIDE SEQUENCE [LARGE SCALE GENOMIC DNA]</scope>
    <source>
        <strain evidence="7 8">BHWM-4</strain>
    </source>
</reference>
<dbReference type="Gene3D" id="3.40.50.300">
    <property type="entry name" value="P-loop containing nucleotide triphosphate hydrolases"/>
    <property type="match status" value="2"/>
</dbReference>
<dbReference type="InterPro" id="IPR051309">
    <property type="entry name" value="ABCF_ATPase"/>
</dbReference>
<feature type="region of interest" description="Disordered" evidence="5">
    <location>
        <begin position="540"/>
        <end position="579"/>
    </location>
</feature>